<reference evidence="2 3" key="1">
    <citation type="journal article" date="2019" name="Gut">
        <title>Antibiotics-induced monodominance of a novel gut bacterial order.</title>
        <authorList>
            <person name="Hildebrand F."/>
            <person name="Moitinho-Silva L."/>
            <person name="Blasche S."/>
            <person name="Jahn M.T."/>
            <person name="Gossmann T.I."/>
            <person name="Heuerta-Cepas J."/>
            <person name="Hercog R."/>
            <person name="Luetge M."/>
            <person name="Bahram M."/>
            <person name="Pryszlak A."/>
            <person name="Alves R.J."/>
            <person name="Waszak S.M."/>
            <person name="Zhu A."/>
            <person name="Ye L."/>
            <person name="Costea P.I."/>
            <person name="Aalvink S."/>
            <person name="Belzer C."/>
            <person name="Forslund S.K."/>
            <person name="Sunagawa S."/>
            <person name="Hentschel U."/>
            <person name="Merten C."/>
            <person name="Patil K.R."/>
            <person name="Benes V."/>
            <person name="Bork P."/>
        </authorList>
    </citation>
    <scope>NUCLEOTIDE SEQUENCE [LARGE SCALE GENOMIC DNA]</scope>
    <source>
        <strain evidence="2 3">HDS1380</strain>
    </source>
</reference>
<sequence>MKDFNSYTPGGDSDKESFEKSNVAQMAAKMMGSFNGKSEADLMKAIYQEAEKNRKAGTLSDAELDNFYNTLSPMLDAQKRKKLAAVIKKLKGM</sequence>
<evidence type="ECO:0000256" key="1">
    <source>
        <dbReference type="SAM" id="MobiDB-lite"/>
    </source>
</evidence>
<organism evidence="2 3">
    <name type="scientific">Candidatus Borkfalkia ceftriaxoniphila</name>
    <dbReference type="NCBI Taxonomy" id="2508949"/>
    <lineage>
        <taxon>Bacteria</taxon>
        <taxon>Bacillati</taxon>
        <taxon>Bacillota</taxon>
        <taxon>Clostridia</taxon>
        <taxon>Christensenellales</taxon>
        <taxon>Christensenellaceae</taxon>
        <taxon>Candidatus Borkfalkia</taxon>
    </lineage>
</organism>
<protein>
    <recommendedName>
        <fullName evidence="4">DUF3243 domain-containing protein</fullName>
    </recommendedName>
</protein>
<proteinExistence type="predicted"/>
<gene>
    <name evidence="2" type="ORF">ESZ91_06070</name>
</gene>
<name>A0A4Q2KEN8_9FIRM</name>
<evidence type="ECO:0008006" key="4">
    <source>
        <dbReference type="Google" id="ProtNLM"/>
    </source>
</evidence>
<comment type="caution">
    <text evidence="2">The sequence shown here is derived from an EMBL/GenBank/DDBJ whole genome shotgun (WGS) entry which is preliminary data.</text>
</comment>
<evidence type="ECO:0000313" key="2">
    <source>
        <dbReference type="EMBL" id="RXZ61952.1"/>
    </source>
</evidence>
<keyword evidence="3" id="KW-1185">Reference proteome</keyword>
<feature type="region of interest" description="Disordered" evidence="1">
    <location>
        <begin position="1"/>
        <end position="20"/>
    </location>
</feature>
<dbReference type="AlphaFoldDB" id="A0A4Q2KEN8"/>
<dbReference type="Proteomes" id="UP000291269">
    <property type="component" value="Unassembled WGS sequence"/>
</dbReference>
<dbReference type="EMBL" id="SDOZ01000002">
    <property type="protein sequence ID" value="RXZ61952.1"/>
    <property type="molecule type" value="Genomic_DNA"/>
</dbReference>
<accession>A0A4Q2KEN8</accession>
<evidence type="ECO:0000313" key="3">
    <source>
        <dbReference type="Proteomes" id="UP000291269"/>
    </source>
</evidence>
<dbReference type="RefSeq" id="WP_129225144.1">
    <property type="nucleotide sequence ID" value="NZ_SDOZ01000002.1"/>
</dbReference>